<evidence type="ECO:0000256" key="1">
    <source>
        <dbReference type="SAM" id="MobiDB-lite"/>
    </source>
</evidence>
<evidence type="ECO:0000256" key="2">
    <source>
        <dbReference type="SAM" id="SignalP"/>
    </source>
</evidence>
<sequence length="224" mass="22656">MHFVRTAILLAPLLSIAASAPALDLKREQSAASVGADYMWAHKAKRTWAPAAVAKYNPQGTRGKRDNPSGTGSGSESGSGSGSTPDPTTQPQPDPTTQPTSDNSAATQYYLKASGVAPDNSTATLECGGSGTIAALGAFTADSNVDWDSHKLEVGFSANVNGSSLGGGYTMKDGVISVGAGIGYGNQEGTSFSLDVSTNGTVVASVFGDNLKCVVEGNKATCSN</sequence>
<gene>
    <name evidence="3" type="ORF">A4X13_0g2895</name>
</gene>
<dbReference type="AlphaFoldDB" id="A0A177TCI1"/>
<comment type="caution">
    <text evidence="3">The sequence shown here is derived from an EMBL/GenBank/DDBJ whole genome shotgun (WGS) entry which is preliminary data.</text>
</comment>
<feature type="compositionally biased region" description="Gly residues" evidence="1">
    <location>
        <begin position="71"/>
        <end position="81"/>
    </location>
</feature>
<accession>A0A177TCI1</accession>
<reference evidence="3" key="2">
    <citation type="journal article" date="2019" name="IMA Fungus">
        <title>Genome sequencing and comparison of five Tilletia species to identify candidate genes for the detection of regulated species infecting wheat.</title>
        <authorList>
            <person name="Nguyen H.D.T."/>
            <person name="Sultana T."/>
            <person name="Kesanakurti P."/>
            <person name="Hambleton S."/>
        </authorList>
    </citation>
    <scope>NUCLEOTIDE SEQUENCE</scope>
    <source>
        <strain evidence="3">DAOMC 236416</strain>
    </source>
</reference>
<organism evidence="3 4">
    <name type="scientific">Tilletia indica</name>
    <dbReference type="NCBI Taxonomy" id="43049"/>
    <lineage>
        <taxon>Eukaryota</taxon>
        <taxon>Fungi</taxon>
        <taxon>Dikarya</taxon>
        <taxon>Basidiomycota</taxon>
        <taxon>Ustilaginomycotina</taxon>
        <taxon>Exobasidiomycetes</taxon>
        <taxon>Tilletiales</taxon>
        <taxon>Tilletiaceae</taxon>
        <taxon>Tilletia</taxon>
    </lineage>
</organism>
<keyword evidence="4" id="KW-1185">Reference proteome</keyword>
<feature type="region of interest" description="Disordered" evidence="1">
    <location>
        <begin position="52"/>
        <end position="104"/>
    </location>
</feature>
<dbReference type="Proteomes" id="UP000077521">
    <property type="component" value="Unassembled WGS sequence"/>
</dbReference>
<evidence type="ECO:0000313" key="4">
    <source>
        <dbReference type="Proteomes" id="UP000077521"/>
    </source>
</evidence>
<protein>
    <submittedName>
        <fullName evidence="3">Uncharacterized protein</fullName>
    </submittedName>
</protein>
<keyword evidence="2" id="KW-0732">Signal</keyword>
<feature type="chain" id="PRO_5043444644" evidence="2">
    <location>
        <begin position="23"/>
        <end position="224"/>
    </location>
</feature>
<dbReference type="OrthoDB" id="3363085at2759"/>
<reference evidence="3" key="1">
    <citation type="submission" date="2016-04" db="EMBL/GenBank/DDBJ databases">
        <authorList>
            <person name="Nguyen H.D."/>
            <person name="Samba Siva P."/>
            <person name="Cullis J."/>
            <person name="Levesque C.A."/>
            <person name="Hambleton S."/>
        </authorList>
    </citation>
    <scope>NUCLEOTIDE SEQUENCE</scope>
    <source>
        <strain evidence="3">DAOMC 236416</strain>
    </source>
</reference>
<proteinExistence type="predicted"/>
<dbReference type="EMBL" id="LWDF02000149">
    <property type="protein sequence ID" value="KAE8255841.1"/>
    <property type="molecule type" value="Genomic_DNA"/>
</dbReference>
<feature type="signal peptide" evidence="2">
    <location>
        <begin position="1"/>
        <end position="22"/>
    </location>
</feature>
<evidence type="ECO:0000313" key="3">
    <source>
        <dbReference type="EMBL" id="KAE8255841.1"/>
    </source>
</evidence>
<name>A0A177TCI1_9BASI</name>